<dbReference type="InterPro" id="IPR004089">
    <property type="entry name" value="MCPsignal_dom"/>
</dbReference>
<evidence type="ECO:0000256" key="5">
    <source>
        <dbReference type="ARBA" id="ARBA00022989"/>
    </source>
</evidence>
<comment type="caution">
    <text evidence="11">The sequence shown here is derived from an EMBL/GenBank/DDBJ whole genome shotgun (WGS) entry which is preliminary data.</text>
</comment>
<evidence type="ECO:0000313" key="12">
    <source>
        <dbReference type="Proteomes" id="UP000006437"/>
    </source>
</evidence>
<dbReference type="PANTHER" id="PTHR32089:SF112">
    <property type="entry name" value="LYSOZYME-LIKE PROTEIN-RELATED"/>
    <property type="match status" value="1"/>
</dbReference>
<dbReference type="EMBL" id="AFZE01000023">
    <property type="protein sequence ID" value="EHL14727.1"/>
    <property type="molecule type" value="Genomic_DNA"/>
</dbReference>
<dbReference type="Gene3D" id="3.30.450.20">
    <property type="entry name" value="PAS domain"/>
    <property type="match status" value="1"/>
</dbReference>
<dbReference type="BioCyc" id="EBAC796937-HMP:GMGH-276-MONOMER"/>
<dbReference type="GO" id="GO:0006935">
    <property type="term" value="P:chemotaxis"/>
    <property type="evidence" value="ECO:0007669"/>
    <property type="project" value="UniProtKB-KW"/>
</dbReference>
<dbReference type="AlphaFoldDB" id="G9X134"/>
<dbReference type="GO" id="GO:0005886">
    <property type="term" value="C:plasma membrane"/>
    <property type="evidence" value="ECO:0007669"/>
    <property type="project" value="UniProtKB-SubCell"/>
</dbReference>
<dbReference type="InterPro" id="IPR033479">
    <property type="entry name" value="dCache_1"/>
</dbReference>
<dbReference type="Proteomes" id="UP000006437">
    <property type="component" value="Unassembled WGS sequence"/>
</dbReference>
<keyword evidence="3" id="KW-0145">Chemotaxis</keyword>
<dbReference type="PROSITE" id="PS50111">
    <property type="entry name" value="CHEMOTAXIS_TRANSDUC_2"/>
    <property type="match status" value="1"/>
</dbReference>
<organism evidence="11 12">
    <name type="scientific">Peptoanaerobacter stomatis</name>
    <dbReference type="NCBI Taxonomy" id="796937"/>
    <lineage>
        <taxon>Bacteria</taxon>
        <taxon>Bacillati</taxon>
        <taxon>Bacillota</taxon>
        <taxon>Clostridia</taxon>
        <taxon>Peptostreptococcales</taxon>
        <taxon>Filifactoraceae</taxon>
        <taxon>Peptoanaerobacter</taxon>
    </lineage>
</organism>
<dbReference type="Pfam" id="PF00015">
    <property type="entry name" value="MCPsignal"/>
    <property type="match status" value="1"/>
</dbReference>
<sequence length="673" mass="74817">MKKLFKSKSIKTDITFSFVLIILISNILLFVFNNQILRKYFSLQVNDSIEVITKQAADIIEEDIKSTESQVDALSKTWAFTKNLDKNQIADFYENSAKSMGFIEFEYIDTKGNGLNLNKEASKWDANQREYFKRSLNGEVYTSEILTDLVTNQKMIVISSPYYENGKIEGVFIGIKDANFISKLCKNFKWGESGILSVYDKNAKIVGHTRAEIVEKELNLVEEAKKDSSYKEVADFWQNEVLQKQSGVGEYFFTGNDKLAGFYNLDNRGYAVLVSINKSEVFAPLTALSKWLSLVALVIIIICALIVYFLIASSVASAFNNIKKDLEKIADYDLISNPSEDYSNRAGEVGDIYRSSIMLKENLINIVNNIKASTELLENSSNLLQEKCDSANSIANDISNSIDDIARGATSQAEDTQTGVIQLQNMTDLLSKNKTNLQQLNSASDKTETLKNEGVDTMNELLESTQKNKDISKDIKEAMDKTKNSVDDIKSAGEMIKSIAEQTNLLALNAAIEAARAGEAGKGFAVVAEEIRKLAENSSSFTEQINNSVAELLSRADYAVDKINESSTVVEEQSMNVNEVEKKFDGIAESINSLRVSLKEIISSNEEIDKAQGSLYTIMENASALSEENAASTQEVAASTQTQMSSFEEISNESTQLKNLSEELKDIIDKFNI</sequence>
<dbReference type="CDD" id="cd12912">
    <property type="entry name" value="PDC2_MCP_like"/>
    <property type="match status" value="1"/>
</dbReference>
<feature type="domain" description="Methyl-accepting transducer" evidence="10">
    <location>
        <begin position="387"/>
        <end position="637"/>
    </location>
</feature>
<dbReference type="SMART" id="SM00283">
    <property type="entry name" value="MA"/>
    <property type="match status" value="1"/>
</dbReference>
<feature type="transmembrane region" description="Helical" evidence="9">
    <location>
        <begin position="291"/>
        <end position="319"/>
    </location>
</feature>
<evidence type="ECO:0000256" key="7">
    <source>
        <dbReference type="ARBA" id="ARBA00023224"/>
    </source>
</evidence>
<evidence type="ECO:0000256" key="4">
    <source>
        <dbReference type="ARBA" id="ARBA00022692"/>
    </source>
</evidence>
<dbReference type="Pfam" id="PF02743">
    <property type="entry name" value="dCache_1"/>
    <property type="match status" value="1"/>
</dbReference>
<dbReference type="GO" id="GO:0007165">
    <property type="term" value="P:signal transduction"/>
    <property type="evidence" value="ECO:0007669"/>
    <property type="project" value="UniProtKB-KW"/>
</dbReference>
<accession>G9X134</accession>
<comment type="subcellular location">
    <subcellularLocation>
        <location evidence="1">Cell membrane</location>
        <topology evidence="1">Multi-pass membrane protein</topology>
    </subcellularLocation>
</comment>
<keyword evidence="5 9" id="KW-1133">Transmembrane helix</keyword>
<evidence type="ECO:0000256" key="8">
    <source>
        <dbReference type="PROSITE-ProRule" id="PRU00284"/>
    </source>
</evidence>
<keyword evidence="6 9" id="KW-0472">Membrane</keyword>
<evidence type="ECO:0000256" key="1">
    <source>
        <dbReference type="ARBA" id="ARBA00004651"/>
    </source>
</evidence>
<keyword evidence="2" id="KW-1003">Cell membrane</keyword>
<keyword evidence="4 9" id="KW-0812">Transmembrane</keyword>
<protein>
    <recommendedName>
        <fullName evidence="10">Methyl-accepting transducer domain-containing protein</fullName>
    </recommendedName>
</protein>
<evidence type="ECO:0000256" key="2">
    <source>
        <dbReference type="ARBA" id="ARBA00022475"/>
    </source>
</evidence>
<dbReference type="SUPFAM" id="SSF58104">
    <property type="entry name" value="Methyl-accepting chemotaxis protein (MCP) signaling domain"/>
    <property type="match status" value="1"/>
</dbReference>
<gene>
    <name evidence="11" type="ORF">HMPREF9629_00276</name>
</gene>
<dbReference type="Gene3D" id="6.10.340.10">
    <property type="match status" value="1"/>
</dbReference>
<dbReference type="RefSeq" id="WP_009524513.1">
    <property type="nucleotide sequence ID" value="NZ_JH414546.1"/>
</dbReference>
<evidence type="ECO:0000256" key="9">
    <source>
        <dbReference type="SAM" id="Phobius"/>
    </source>
</evidence>
<dbReference type="Gene3D" id="1.10.287.950">
    <property type="entry name" value="Methyl-accepting chemotaxis protein"/>
    <property type="match status" value="1"/>
</dbReference>
<dbReference type="SUPFAM" id="SSF103190">
    <property type="entry name" value="Sensory domain-like"/>
    <property type="match status" value="1"/>
</dbReference>
<evidence type="ECO:0000256" key="3">
    <source>
        <dbReference type="ARBA" id="ARBA00022500"/>
    </source>
</evidence>
<reference evidence="11 12" key="1">
    <citation type="submission" date="2011-08" db="EMBL/GenBank/DDBJ databases">
        <title>The Genome Sequence of Eubacteriaceae bacterium ACC19a.</title>
        <authorList>
            <consortium name="The Broad Institute Genome Sequencing Platform"/>
            <person name="Earl A."/>
            <person name="Ward D."/>
            <person name="Feldgarden M."/>
            <person name="Gevers D."/>
            <person name="Sizova M."/>
            <person name="Hazen A."/>
            <person name="Epstein S."/>
            <person name="Young S.K."/>
            <person name="Zeng Q."/>
            <person name="Gargeya S."/>
            <person name="Fitzgerald M."/>
            <person name="Haas B."/>
            <person name="Abouelleil A."/>
            <person name="Alvarado L."/>
            <person name="Arachchi H.M."/>
            <person name="Berlin A."/>
            <person name="Brown A."/>
            <person name="Chapman S.B."/>
            <person name="Chen Z."/>
            <person name="Dunbar C."/>
            <person name="Freedman E."/>
            <person name="Gearin G."/>
            <person name="Gellesch M."/>
            <person name="Goldberg J."/>
            <person name="Griggs A."/>
            <person name="Gujja S."/>
            <person name="Heiman D."/>
            <person name="Howarth C."/>
            <person name="Larson L."/>
            <person name="Lui A."/>
            <person name="MacDonald P.J.P."/>
            <person name="Montmayeur A."/>
            <person name="Murphy C."/>
            <person name="Neiman D."/>
            <person name="Pearson M."/>
            <person name="Priest M."/>
            <person name="Roberts A."/>
            <person name="Saif S."/>
            <person name="Shea T."/>
            <person name="Shenoy N."/>
            <person name="Sisk P."/>
            <person name="Stolte C."/>
            <person name="Sykes S."/>
            <person name="Wortman J."/>
            <person name="Nusbaum C."/>
            <person name="Birren B."/>
        </authorList>
    </citation>
    <scope>NUCLEOTIDE SEQUENCE [LARGE SCALE GENOMIC DNA]</scope>
    <source>
        <strain evidence="11 12">ACC19a</strain>
    </source>
</reference>
<keyword evidence="7 8" id="KW-0807">Transducer</keyword>
<feature type="transmembrane region" description="Helical" evidence="9">
    <location>
        <begin position="12"/>
        <end position="32"/>
    </location>
</feature>
<evidence type="ECO:0000256" key="6">
    <source>
        <dbReference type="ARBA" id="ARBA00023136"/>
    </source>
</evidence>
<evidence type="ECO:0000313" key="11">
    <source>
        <dbReference type="EMBL" id="EHL14727.1"/>
    </source>
</evidence>
<dbReference type="HOGENOM" id="CLU_000445_107_19_9"/>
<name>G9X134_9FIRM</name>
<evidence type="ECO:0000259" key="10">
    <source>
        <dbReference type="PROSITE" id="PS50111"/>
    </source>
</evidence>
<proteinExistence type="predicted"/>
<dbReference type="InterPro" id="IPR029151">
    <property type="entry name" value="Sensor-like_sf"/>
</dbReference>
<dbReference type="PANTHER" id="PTHR32089">
    <property type="entry name" value="METHYL-ACCEPTING CHEMOTAXIS PROTEIN MCPB"/>
    <property type="match status" value="1"/>
</dbReference>